<comment type="similarity">
    <text evidence="1">Belongs to the 'phage' integrase family.</text>
</comment>
<evidence type="ECO:0000256" key="3">
    <source>
        <dbReference type="ARBA" id="ARBA00023125"/>
    </source>
</evidence>
<feature type="domain" description="Core-binding (CB)" evidence="7">
    <location>
        <begin position="28"/>
        <end position="135"/>
    </location>
</feature>
<name>A0A0B9GYP8_9GAMM</name>
<dbReference type="PANTHER" id="PTHR30349:SF41">
    <property type="entry name" value="INTEGRASE_RECOMBINASE PROTEIN MJ0367-RELATED"/>
    <property type="match status" value="1"/>
</dbReference>
<dbReference type="EMBL" id="JWLZ01000149">
    <property type="protein sequence ID" value="KHT63851.1"/>
    <property type="molecule type" value="Genomic_DNA"/>
</dbReference>
<evidence type="ECO:0000259" key="6">
    <source>
        <dbReference type="PROSITE" id="PS51898"/>
    </source>
</evidence>
<dbReference type="InterPro" id="IPR011010">
    <property type="entry name" value="DNA_brk_join_enz"/>
</dbReference>
<dbReference type="GO" id="GO:0006310">
    <property type="term" value="P:DNA recombination"/>
    <property type="evidence" value="ECO:0007669"/>
    <property type="project" value="UniProtKB-KW"/>
</dbReference>
<dbReference type="SUPFAM" id="SSF56349">
    <property type="entry name" value="DNA breaking-rejoining enzymes"/>
    <property type="match status" value="1"/>
</dbReference>
<proteinExistence type="inferred from homology"/>
<dbReference type="PROSITE" id="PS51898">
    <property type="entry name" value="TYR_RECOMBINASE"/>
    <property type="match status" value="1"/>
</dbReference>
<dbReference type="Proteomes" id="UP000031278">
    <property type="component" value="Unassembled WGS sequence"/>
</dbReference>
<reference evidence="8 9" key="1">
    <citation type="submission" date="2014-12" db="EMBL/GenBank/DDBJ databases">
        <title>Genome sequencing of Photobacterium gaetbulicola AD005a.</title>
        <authorList>
            <person name="Adrian T.G.S."/>
            <person name="Chan K.G."/>
        </authorList>
    </citation>
    <scope>NUCLEOTIDE SEQUENCE [LARGE SCALE GENOMIC DNA]</scope>
    <source>
        <strain evidence="8 9">AD005a</strain>
    </source>
</reference>
<dbReference type="Gene3D" id="1.10.443.10">
    <property type="entry name" value="Intergrase catalytic core"/>
    <property type="match status" value="1"/>
</dbReference>
<evidence type="ECO:0000313" key="9">
    <source>
        <dbReference type="Proteomes" id="UP000031278"/>
    </source>
</evidence>
<gene>
    <name evidence="8" type="ORF">RJ45_09605</name>
</gene>
<dbReference type="Pfam" id="PF00589">
    <property type="entry name" value="Phage_integrase"/>
    <property type="match status" value="1"/>
</dbReference>
<keyword evidence="4" id="KW-0233">DNA recombination</keyword>
<protein>
    <recommendedName>
        <fullName evidence="10">Integrase</fullName>
    </recommendedName>
</protein>
<dbReference type="InterPro" id="IPR050090">
    <property type="entry name" value="Tyrosine_recombinase_XerCD"/>
</dbReference>
<comment type="caution">
    <text evidence="8">The sequence shown here is derived from an EMBL/GenBank/DDBJ whole genome shotgun (WGS) entry which is preliminary data.</text>
</comment>
<dbReference type="GO" id="GO:0015074">
    <property type="term" value="P:DNA integration"/>
    <property type="evidence" value="ECO:0007669"/>
    <property type="project" value="UniProtKB-KW"/>
</dbReference>
<dbReference type="GO" id="GO:0003677">
    <property type="term" value="F:DNA binding"/>
    <property type="evidence" value="ECO:0007669"/>
    <property type="project" value="UniProtKB-UniRule"/>
</dbReference>
<evidence type="ECO:0000256" key="2">
    <source>
        <dbReference type="ARBA" id="ARBA00022908"/>
    </source>
</evidence>
<evidence type="ECO:0000256" key="5">
    <source>
        <dbReference type="PROSITE-ProRule" id="PRU01248"/>
    </source>
</evidence>
<evidence type="ECO:0000256" key="1">
    <source>
        <dbReference type="ARBA" id="ARBA00008857"/>
    </source>
</evidence>
<dbReference type="PANTHER" id="PTHR30349">
    <property type="entry name" value="PHAGE INTEGRASE-RELATED"/>
    <property type="match status" value="1"/>
</dbReference>
<keyword evidence="3 5" id="KW-0238">DNA-binding</keyword>
<sequence>MQVFITTADFEINGISQPGLPLLVDENEMPMGVANRYLLWLIFDYGKCNSPATWRNHADALCDYFSWLETNSTDKQPLCWDDEPRMTKSGKETSHLALYQHWCQNDYRKPDGYPLALSTINTRTACIEKFYKWARDSAKLINWLPYLTQLKTVTRSVHSDPFAHTHTQHQVEASQLRLPVHKKVPKVLSLDQCKELLAAPMSKTVRCMAALILSSGLRRNECRTFPKKYIFDPSGLDKRKRIRIDLDPNDMQLKGNKARAIYISWAMMSELYEYTQFGEGPVRHKSYYEKHGHKPTFLFLNEAGDPFGQRGLNNAFDKLSKGWTDERKIKHPRVLSFHLNPHKLRHTFATLELYHESNAPDPKHPGHTKGQGHGLAWVRDRLGHASISTTTIYIHCLAQLDTYELNEYQREIDRMMAQEVSYG</sequence>
<dbReference type="InterPro" id="IPR013762">
    <property type="entry name" value="Integrase-like_cat_sf"/>
</dbReference>
<organism evidence="8 9">
    <name type="scientific">Photobacterium gaetbulicola</name>
    <dbReference type="NCBI Taxonomy" id="1295392"/>
    <lineage>
        <taxon>Bacteria</taxon>
        <taxon>Pseudomonadati</taxon>
        <taxon>Pseudomonadota</taxon>
        <taxon>Gammaproteobacteria</taxon>
        <taxon>Vibrionales</taxon>
        <taxon>Vibrionaceae</taxon>
        <taxon>Photobacterium</taxon>
    </lineage>
</organism>
<dbReference type="RefSeq" id="WP_039460949.1">
    <property type="nucleotide sequence ID" value="NZ_JWLZ01000149.1"/>
</dbReference>
<dbReference type="InterPro" id="IPR044068">
    <property type="entry name" value="CB"/>
</dbReference>
<dbReference type="CDD" id="cd00397">
    <property type="entry name" value="DNA_BRE_C"/>
    <property type="match status" value="1"/>
</dbReference>
<feature type="domain" description="Tyr recombinase" evidence="6">
    <location>
        <begin position="183"/>
        <end position="406"/>
    </location>
</feature>
<evidence type="ECO:0000259" key="7">
    <source>
        <dbReference type="PROSITE" id="PS51900"/>
    </source>
</evidence>
<evidence type="ECO:0008006" key="10">
    <source>
        <dbReference type="Google" id="ProtNLM"/>
    </source>
</evidence>
<evidence type="ECO:0000256" key="4">
    <source>
        <dbReference type="ARBA" id="ARBA00023172"/>
    </source>
</evidence>
<dbReference type="InterPro" id="IPR002104">
    <property type="entry name" value="Integrase_catalytic"/>
</dbReference>
<accession>A0A0B9GYP8</accession>
<dbReference type="PROSITE" id="PS51900">
    <property type="entry name" value="CB"/>
    <property type="match status" value="1"/>
</dbReference>
<keyword evidence="2" id="KW-0229">DNA integration</keyword>
<dbReference type="AlphaFoldDB" id="A0A0B9GYP8"/>
<evidence type="ECO:0000313" key="8">
    <source>
        <dbReference type="EMBL" id="KHT63851.1"/>
    </source>
</evidence>